<proteinExistence type="predicted"/>
<dbReference type="OrthoDB" id="6434791at2759"/>
<sequence length="110" mass="12673">MEVEAALILFQRSWELYKLRYPTDGDCRTYRALRDANAYGYIMIPKEECVNRVQKRMGTQLRDLPKQTPAGSESFRGRGRLANNLTNKLTSYDGWAIESHKGDSLPCTRL</sequence>
<gene>
    <name evidence="2" type="ORF">HPB48_012812</name>
</gene>
<dbReference type="AlphaFoldDB" id="A0A9J6FAW7"/>
<dbReference type="Proteomes" id="UP000821853">
    <property type="component" value="Chromosome 1"/>
</dbReference>
<reference evidence="2 3" key="1">
    <citation type="journal article" date="2020" name="Cell">
        <title>Large-Scale Comparative Analyses of Tick Genomes Elucidate Their Genetic Diversity and Vector Capacities.</title>
        <authorList>
            <consortium name="Tick Genome and Microbiome Consortium (TIGMIC)"/>
            <person name="Jia N."/>
            <person name="Wang J."/>
            <person name="Shi W."/>
            <person name="Du L."/>
            <person name="Sun Y."/>
            <person name="Zhan W."/>
            <person name="Jiang J.F."/>
            <person name="Wang Q."/>
            <person name="Zhang B."/>
            <person name="Ji P."/>
            <person name="Bell-Sakyi L."/>
            <person name="Cui X.M."/>
            <person name="Yuan T.T."/>
            <person name="Jiang B.G."/>
            <person name="Yang W.F."/>
            <person name="Lam T.T."/>
            <person name="Chang Q.C."/>
            <person name="Ding S.J."/>
            <person name="Wang X.J."/>
            <person name="Zhu J.G."/>
            <person name="Ruan X.D."/>
            <person name="Zhao L."/>
            <person name="Wei J.T."/>
            <person name="Ye R.Z."/>
            <person name="Que T.C."/>
            <person name="Du C.H."/>
            <person name="Zhou Y.H."/>
            <person name="Cheng J.X."/>
            <person name="Dai P.F."/>
            <person name="Guo W.B."/>
            <person name="Han X.H."/>
            <person name="Huang E.J."/>
            <person name="Li L.F."/>
            <person name="Wei W."/>
            <person name="Gao Y.C."/>
            <person name="Liu J.Z."/>
            <person name="Shao H.Z."/>
            <person name="Wang X."/>
            <person name="Wang C.C."/>
            <person name="Yang T.C."/>
            <person name="Huo Q.B."/>
            <person name="Li W."/>
            <person name="Chen H.Y."/>
            <person name="Chen S.E."/>
            <person name="Zhou L.G."/>
            <person name="Ni X.B."/>
            <person name="Tian J.H."/>
            <person name="Sheng Y."/>
            <person name="Liu T."/>
            <person name="Pan Y.S."/>
            <person name="Xia L.Y."/>
            <person name="Li J."/>
            <person name="Zhao F."/>
            <person name="Cao W.C."/>
        </authorList>
    </citation>
    <scope>NUCLEOTIDE SEQUENCE [LARGE SCALE GENOMIC DNA]</scope>
    <source>
        <strain evidence="2">HaeL-2018</strain>
    </source>
</reference>
<evidence type="ECO:0000259" key="1">
    <source>
        <dbReference type="Pfam" id="PF20700"/>
    </source>
</evidence>
<evidence type="ECO:0000313" key="2">
    <source>
        <dbReference type="EMBL" id="KAH9359664.1"/>
    </source>
</evidence>
<dbReference type="InterPro" id="IPR049012">
    <property type="entry name" value="Mutator_transp_dom"/>
</dbReference>
<accession>A0A9J6FAW7</accession>
<dbReference type="Pfam" id="PF20700">
    <property type="entry name" value="Mutator"/>
    <property type="match status" value="1"/>
</dbReference>
<keyword evidence="3" id="KW-1185">Reference proteome</keyword>
<dbReference type="EMBL" id="JABSTR010000001">
    <property type="protein sequence ID" value="KAH9359664.1"/>
    <property type="molecule type" value="Genomic_DNA"/>
</dbReference>
<comment type="caution">
    <text evidence="2">The sequence shown here is derived from an EMBL/GenBank/DDBJ whole genome shotgun (WGS) entry which is preliminary data.</text>
</comment>
<evidence type="ECO:0000313" key="3">
    <source>
        <dbReference type="Proteomes" id="UP000821853"/>
    </source>
</evidence>
<dbReference type="VEuPathDB" id="VectorBase:HLOH_057383"/>
<protein>
    <recommendedName>
        <fullName evidence="1">Mutator-like transposase domain-containing protein</fullName>
    </recommendedName>
</protein>
<name>A0A9J6FAW7_HAELO</name>
<organism evidence="2 3">
    <name type="scientific">Haemaphysalis longicornis</name>
    <name type="common">Bush tick</name>
    <dbReference type="NCBI Taxonomy" id="44386"/>
    <lineage>
        <taxon>Eukaryota</taxon>
        <taxon>Metazoa</taxon>
        <taxon>Ecdysozoa</taxon>
        <taxon>Arthropoda</taxon>
        <taxon>Chelicerata</taxon>
        <taxon>Arachnida</taxon>
        <taxon>Acari</taxon>
        <taxon>Parasitiformes</taxon>
        <taxon>Ixodida</taxon>
        <taxon>Ixodoidea</taxon>
        <taxon>Ixodidae</taxon>
        <taxon>Haemaphysalinae</taxon>
        <taxon>Haemaphysalis</taxon>
    </lineage>
</organism>
<feature type="domain" description="Mutator-like transposase" evidence="1">
    <location>
        <begin position="1"/>
        <end position="103"/>
    </location>
</feature>